<dbReference type="SUPFAM" id="SSF47413">
    <property type="entry name" value="lambda repressor-like DNA-binding domains"/>
    <property type="match status" value="1"/>
</dbReference>
<dbReference type="Proteomes" id="UP000007054">
    <property type="component" value="Chromosome"/>
</dbReference>
<dbReference type="Gene3D" id="1.10.260.40">
    <property type="entry name" value="lambda repressor-like DNA-binding domains"/>
    <property type="match status" value="1"/>
</dbReference>
<protein>
    <submittedName>
        <fullName evidence="3">Predicted transcriptional regulators</fullName>
    </submittedName>
</protein>
<dbReference type="PANTHER" id="PTHR46797">
    <property type="entry name" value="HTH-TYPE TRANSCRIPTIONAL REGULATOR"/>
    <property type="match status" value="1"/>
</dbReference>
<dbReference type="SMART" id="SM00530">
    <property type="entry name" value="HTH_XRE"/>
    <property type="match status" value="1"/>
</dbReference>
<dbReference type="RefSeq" id="WP_015558373.1">
    <property type="nucleotide sequence ID" value="NC_021039.1"/>
</dbReference>
<evidence type="ECO:0000313" key="4">
    <source>
        <dbReference type="Proteomes" id="UP000007054"/>
    </source>
</evidence>
<dbReference type="GO" id="GO:0003677">
    <property type="term" value="F:DNA binding"/>
    <property type="evidence" value="ECO:0007669"/>
    <property type="project" value="UniProtKB-KW"/>
</dbReference>
<organism evidence="3 4">
    <name type="scientific">Ruminococcus champanellensis (strain DSM 18848 / JCM 17042 / KCTC 15320 / 18P13)</name>
    <dbReference type="NCBI Taxonomy" id="213810"/>
    <lineage>
        <taxon>Bacteria</taxon>
        <taxon>Bacillati</taxon>
        <taxon>Bacillota</taxon>
        <taxon>Clostridia</taxon>
        <taxon>Eubacteriales</taxon>
        <taxon>Oscillospiraceae</taxon>
        <taxon>Ruminococcus</taxon>
    </lineage>
</organism>
<dbReference type="PANTHER" id="PTHR46797:SF1">
    <property type="entry name" value="METHYLPHOSPHONATE SYNTHASE"/>
    <property type="match status" value="1"/>
</dbReference>
<evidence type="ECO:0000259" key="2">
    <source>
        <dbReference type="PROSITE" id="PS50943"/>
    </source>
</evidence>
<dbReference type="Pfam" id="PF01381">
    <property type="entry name" value="HTH_3"/>
    <property type="match status" value="1"/>
</dbReference>
<dbReference type="STRING" id="213810.RUM_13440"/>
<proteinExistence type="predicted"/>
<evidence type="ECO:0000256" key="1">
    <source>
        <dbReference type="ARBA" id="ARBA00023125"/>
    </source>
</evidence>
<dbReference type="EMBL" id="FP929052">
    <property type="protein sequence ID" value="CBL17466.1"/>
    <property type="molecule type" value="Genomic_DNA"/>
</dbReference>
<reference evidence="3" key="1">
    <citation type="submission" date="2010-03" db="EMBL/GenBank/DDBJ databases">
        <title>The genome sequence of Ruminococcus sp. 18P13.</title>
        <authorList>
            <consortium name="metaHIT consortium -- http://www.metahit.eu/"/>
            <person name="Pajon A."/>
            <person name="Turner K."/>
            <person name="Parkhill J."/>
            <person name="Bernalier A."/>
        </authorList>
    </citation>
    <scope>NUCLEOTIDE SEQUENCE [LARGE SCALE GENOMIC DNA]</scope>
    <source>
        <strain evidence="3">Type strain: 18P13</strain>
    </source>
</reference>
<evidence type="ECO:0000313" key="3">
    <source>
        <dbReference type="EMBL" id="CBL17466.1"/>
    </source>
</evidence>
<accession>D4LCX1</accession>
<dbReference type="GeneID" id="83156079"/>
<keyword evidence="4" id="KW-1185">Reference proteome</keyword>
<feature type="domain" description="HTH cro/C1-type" evidence="2">
    <location>
        <begin position="14"/>
        <end position="68"/>
    </location>
</feature>
<dbReference type="InterPro" id="IPR050807">
    <property type="entry name" value="TransReg_Diox_bact_type"/>
</dbReference>
<dbReference type="PATRIC" id="fig|213810.4.peg.1240"/>
<keyword evidence="1" id="KW-0238">DNA-binding</keyword>
<name>D4LCX1_RUMC1</name>
<dbReference type="KEGG" id="rch:RUM_13440"/>
<dbReference type="BioCyc" id="RCHA213810:RUM_RS06525-MONOMER"/>
<dbReference type="HOGENOM" id="CLU_066192_17_5_9"/>
<dbReference type="GO" id="GO:0005829">
    <property type="term" value="C:cytosol"/>
    <property type="evidence" value="ECO:0007669"/>
    <property type="project" value="TreeGrafter"/>
</dbReference>
<dbReference type="CDD" id="cd00093">
    <property type="entry name" value="HTH_XRE"/>
    <property type="match status" value="1"/>
</dbReference>
<dbReference type="InterPro" id="IPR001387">
    <property type="entry name" value="Cro/C1-type_HTH"/>
</dbReference>
<dbReference type="AlphaFoldDB" id="D4LCX1"/>
<sequence>MEQGLNYAAIGDRIRRYRELSRMTQEQLSELCSLSTGYIGHLERGTRSPSLETLAKIAQLLRVSLDDLVFGEAEIHNNMIKILALTLDDKNPEKVKVFLKTVCALADKLDDF</sequence>
<gene>
    <name evidence="3" type="ordered locus">RUM_13440</name>
</gene>
<dbReference type="GO" id="GO:0003700">
    <property type="term" value="F:DNA-binding transcription factor activity"/>
    <property type="evidence" value="ECO:0007669"/>
    <property type="project" value="TreeGrafter"/>
</dbReference>
<dbReference type="PROSITE" id="PS50943">
    <property type="entry name" value="HTH_CROC1"/>
    <property type="match status" value="1"/>
</dbReference>
<reference evidence="3" key="2">
    <citation type="submission" date="2010-03" db="EMBL/GenBank/DDBJ databases">
        <authorList>
            <person name="Pajon A."/>
        </authorList>
    </citation>
    <scope>NUCLEOTIDE SEQUENCE</scope>
    <source>
        <strain evidence="3">Type strain: 18P13</strain>
    </source>
</reference>
<dbReference type="InterPro" id="IPR010982">
    <property type="entry name" value="Lambda_DNA-bd_dom_sf"/>
</dbReference>